<accession>A0A382VR10</accession>
<sequence length="31" mass="3715">EWYMFMGINPVGMVQKQNLLISLNAFIQYEH</sequence>
<reference evidence="1" key="1">
    <citation type="submission" date="2018-05" db="EMBL/GenBank/DDBJ databases">
        <authorList>
            <person name="Lanie J.A."/>
            <person name="Ng W.-L."/>
            <person name="Kazmierczak K.M."/>
            <person name="Andrzejewski T.M."/>
            <person name="Davidsen T.M."/>
            <person name="Wayne K.J."/>
            <person name="Tettelin H."/>
            <person name="Glass J.I."/>
            <person name="Rusch D."/>
            <person name="Podicherti R."/>
            <person name="Tsui H.-C.T."/>
            <person name="Winkler M.E."/>
        </authorList>
    </citation>
    <scope>NUCLEOTIDE SEQUENCE</scope>
</reference>
<feature type="non-terminal residue" evidence="1">
    <location>
        <position position="1"/>
    </location>
</feature>
<name>A0A382VR10_9ZZZZ</name>
<protein>
    <submittedName>
        <fullName evidence="1">Uncharacterized protein</fullName>
    </submittedName>
</protein>
<evidence type="ECO:0000313" key="1">
    <source>
        <dbReference type="EMBL" id="SVD48933.1"/>
    </source>
</evidence>
<organism evidence="1">
    <name type="scientific">marine metagenome</name>
    <dbReference type="NCBI Taxonomy" id="408172"/>
    <lineage>
        <taxon>unclassified sequences</taxon>
        <taxon>metagenomes</taxon>
        <taxon>ecological metagenomes</taxon>
    </lineage>
</organism>
<gene>
    <name evidence="1" type="ORF">METZ01_LOCUS401787</name>
</gene>
<proteinExistence type="predicted"/>
<dbReference type="AlphaFoldDB" id="A0A382VR10"/>
<dbReference type="EMBL" id="UINC01153940">
    <property type="protein sequence ID" value="SVD48933.1"/>
    <property type="molecule type" value="Genomic_DNA"/>
</dbReference>